<reference evidence="1 2" key="1">
    <citation type="submission" date="2019-09" db="EMBL/GenBank/DDBJ databases">
        <title>Sulfurimonas gotlandica sp. nov., a chemoautotrophic and psychrotolerant epsilonproteobacterium isolated from a pelagic redoxcline, and an emended description of the genus Sulfurimonas.</title>
        <authorList>
            <person name="Wang S."/>
            <person name="Jiang L."/>
            <person name="Shao S."/>
        </authorList>
    </citation>
    <scope>NUCLEOTIDE SEQUENCE [LARGE SCALE GENOMIC DNA]</scope>
    <source>
        <strain evidence="1 2">GYSZ_1</strain>
    </source>
</reference>
<dbReference type="EMBL" id="CP043617">
    <property type="protein sequence ID" value="QFR48298.1"/>
    <property type="molecule type" value="Genomic_DNA"/>
</dbReference>
<keyword evidence="2" id="KW-1185">Reference proteome</keyword>
<evidence type="ECO:0000313" key="1">
    <source>
        <dbReference type="EMBL" id="QFR48298.1"/>
    </source>
</evidence>
<sequence>MSYASWFEEHAQKHKKIVDKLLSKGFSKEQIIEYFEFENMVEMEKDFCPLYAENKKCHDIEELNCYLCACPNFRFDDKGIEKIENKTKYSYCSIDSKKGELSTYGDAMHQNCSGCDVPHIKKYIEDKFDVDWKKIMKDCNLMGIIKTKK</sequence>
<accession>A0A5P8NXZ3</accession>
<proteinExistence type="predicted"/>
<dbReference type="Proteomes" id="UP000326944">
    <property type="component" value="Chromosome"/>
</dbReference>
<dbReference type="RefSeq" id="WP_152306241.1">
    <property type="nucleotide sequence ID" value="NZ_CP043617.1"/>
</dbReference>
<organism evidence="1 2">
    <name type="scientific">Sulfurimonas lithotrophica</name>
    <dbReference type="NCBI Taxonomy" id="2590022"/>
    <lineage>
        <taxon>Bacteria</taxon>
        <taxon>Pseudomonadati</taxon>
        <taxon>Campylobacterota</taxon>
        <taxon>Epsilonproteobacteria</taxon>
        <taxon>Campylobacterales</taxon>
        <taxon>Sulfurimonadaceae</taxon>
        <taxon>Sulfurimonas</taxon>
    </lineage>
</organism>
<dbReference type="AlphaFoldDB" id="A0A5P8NXZ3"/>
<dbReference type="OrthoDB" id="5339426at2"/>
<protein>
    <submittedName>
        <fullName evidence="1">Uncharacterized protein</fullName>
    </submittedName>
</protein>
<name>A0A5P8NXZ3_9BACT</name>
<dbReference type="KEGG" id="sulg:FJR48_00585"/>
<evidence type="ECO:0000313" key="2">
    <source>
        <dbReference type="Proteomes" id="UP000326944"/>
    </source>
</evidence>
<gene>
    <name evidence="1" type="ORF">FJR48_00585</name>
</gene>